<dbReference type="InterPro" id="IPR006998">
    <property type="entry name" value="DltD"/>
</dbReference>
<gene>
    <name evidence="3" type="ORF">FD27_GL001531</name>
</gene>
<keyword evidence="1 2" id="KW-0472">Membrane</keyword>
<dbReference type="NCBIfam" id="TIGR04092">
    <property type="entry name" value="LTA_DltD"/>
    <property type="match status" value="1"/>
</dbReference>
<sequence length="431" mass="50009">MTNRKRLWYTFGPVILALVLILLLFSLPVGGKHSSTTEKRAAVSLSPVVFKNQSIKQQAFSDKSTNYVPYFGSSELRRFDRFHPSIMAARYHNFTPFLMGSRGTQSLPQFFNITTMEGQLRGKKAVYIVSPQWFVKQGIMPAAFKYYNGSLANLTWLKNANPHSPYDRYAAKRLVQMLGKEGTVSGYAAKIAKGQSLNSWEKGMINFRLSLLQHQDELFSDLQINDNYDRFIKPQVKKLPAHYDANKLHNEAIANGRHEANNNSFHVKNSFYNKKVKPDLKKLRGSQRKFNYNQSPEYGDLQVVLNQFNNNQMNVMFVIPPVNSRWEKYTGLNMDMYYQTVDKIKFQLKQQGFTNVVDLSHDGSKPYFMEDTIHIGWAGWVKFDQATSNFIDHRQPQPHYHLSRQFLTKKWANLIPSQHNLEHFKQTELDK</sequence>
<keyword evidence="2" id="KW-1133">Transmembrane helix</keyword>
<keyword evidence="1" id="KW-1003">Cell membrane</keyword>
<proteinExistence type="inferred from homology"/>
<dbReference type="PIRSF" id="PIRSF021438">
    <property type="entry name" value="DltD"/>
    <property type="match status" value="1"/>
</dbReference>
<name>A0A0R1P8E5_9LACO</name>
<dbReference type="Pfam" id="PF04914">
    <property type="entry name" value="DltD"/>
    <property type="match status" value="1"/>
</dbReference>
<dbReference type="PANTHER" id="PTHR40039">
    <property type="entry name" value="PROTEIN DLTD"/>
    <property type="match status" value="1"/>
</dbReference>
<dbReference type="UniPathway" id="UPA00556"/>
<protein>
    <recommendedName>
        <fullName evidence="1">Protein DltD</fullName>
    </recommendedName>
</protein>
<comment type="pathway">
    <text evidence="1">Cell wall biogenesis; lipoteichoic acid biosynthesis.</text>
</comment>
<dbReference type="PATRIC" id="fig|1423746.3.peg.1561"/>
<dbReference type="OrthoDB" id="1700484at2"/>
<dbReference type="EMBL" id="AZER01000003">
    <property type="protein sequence ID" value="KRL28750.1"/>
    <property type="molecule type" value="Genomic_DNA"/>
</dbReference>
<dbReference type="Proteomes" id="UP000051445">
    <property type="component" value="Unassembled WGS sequence"/>
</dbReference>
<dbReference type="PANTHER" id="PTHR40039:SF1">
    <property type="entry name" value="PROTEIN DLTD"/>
    <property type="match status" value="1"/>
</dbReference>
<comment type="caution">
    <text evidence="3">The sequence shown here is derived from an EMBL/GenBank/DDBJ whole genome shotgun (WGS) entry which is preliminary data.</text>
</comment>
<dbReference type="AlphaFoldDB" id="A0A0R1P8E5"/>
<dbReference type="RefSeq" id="WP_057747765.1">
    <property type="nucleotide sequence ID" value="NZ_AZER01000003.1"/>
</dbReference>
<reference evidence="3 4" key="1">
    <citation type="journal article" date="2015" name="Genome Announc.">
        <title>Expanding the biotechnology potential of lactobacilli through comparative genomics of 213 strains and associated genera.</title>
        <authorList>
            <person name="Sun Z."/>
            <person name="Harris H.M."/>
            <person name="McCann A."/>
            <person name="Guo C."/>
            <person name="Argimon S."/>
            <person name="Zhang W."/>
            <person name="Yang X."/>
            <person name="Jeffery I.B."/>
            <person name="Cooney J.C."/>
            <person name="Kagawa T.F."/>
            <person name="Liu W."/>
            <person name="Song Y."/>
            <person name="Salvetti E."/>
            <person name="Wrobel A."/>
            <person name="Rasinkangas P."/>
            <person name="Parkhill J."/>
            <person name="Rea M.C."/>
            <person name="O'Sullivan O."/>
            <person name="Ritari J."/>
            <person name="Douillard F.P."/>
            <person name="Paul Ross R."/>
            <person name="Yang R."/>
            <person name="Briner A.E."/>
            <person name="Felis G.E."/>
            <person name="de Vos W.M."/>
            <person name="Barrangou R."/>
            <person name="Klaenhammer T.R."/>
            <person name="Caufield P.W."/>
            <person name="Cui Y."/>
            <person name="Zhang H."/>
            <person name="O'Toole P.W."/>
        </authorList>
    </citation>
    <scope>NUCLEOTIDE SEQUENCE [LARGE SCALE GENOMIC DNA]</scope>
    <source>
        <strain evidence="3 4">DSM 13145</strain>
    </source>
</reference>
<comment type="similarity">
    <text evidence="1">Belongs to the DltD family.</text>
</comment>
<accession>A0A0R1P8E5</accession>
<evidence type="ECO:0000256" key="1">
    <source>
        <dbReference type="PIRNR" id="PIRNR021438"/>
    </source>
</evidence>
<dbReference type="STRING" id="1423746.FD27_GL001531"/>
<feature type="transmembrane region" description="Helical" evidence="2">
    <location>
        <begin position="7"/>
        <end position="27"/>
    </location>
</feature>
<organism evidence="3 4">
    <name type="scientific">Limosilactobacillus frumenti DSM 13145</name>
    <dbReference type="NCBI Taxonomy" id="1423746"/>
    <lineage>
        <taxon>Bacteria</taxon>
        <taxon>Bacillati</taxon>
        <taxon>Bacillota</taxon>
        <taxon>Bacilli</taxon>
        <taxon>Lactobacillales</taxon>
        <taxon>Lactobacillaceae</taxon>
        <taxon>Limosilactobacillus</taxon>
    </lineage>
</organism>
<evidence type="ECO:0000313" key="4">
    <source>
        <dbReference type="Proteomes" id="UP000051445"/>
    </source>
</evidence>
<evidence type="ECO:0000313" key="3">
    <source>
        <dbReference type="EMBL" id="KRL28750.1"/>
    </source>
</evidence>
<dbReference type="GO" id="GO:0005886">
    <property type="term" value="C:plasma membrane"/>
    <property type="evidence" value="ECO:0007669"/>
    <property type="project" value="UniProtKB-UniRule"/>
</dbReference>
<keyword evidence="4" id="KW-1185">Reference proteome</keyword>
<dbReference type="GO" id="GO:0070395">
    <property type="term" value="P:lipoteichoic acid biosynthetic process"/>
    <property type="evidence" value="ECO:0007669"/>
    <property type="project" value="UniProtKB-UniRule"/>
</dbReference>
<keyword evidence="2" id="KW-0812">Transmembrane</keyword>
<dbReference type="InterPro" id="IPR023896">
    <property type="entry name" value="LTA_DltD"/>
</dbReference>
<evidence type="ECO:0000256" key="2">
    <source>
        <dbReference type="SAM" id="Phobius"/>
    </source>
</evidence>